<feature type="signal peptide" evidence="1">
    <location>
        <begin position="1"/>
        <end position="21"/>
    </location>
</feature>
<dbReference type="PROSITE" id="PS51257">
    <property type="entry name" value="PROKAR_LIPOPROTEIN"/>
    <property type="match status" value="1"/>
</dbReference>
<dbReference type="RefSeq" id="WP_196285628.1">
    <property type="nucleotide sequence ID" value="NZ_JADQDP010000002.1"/>
</dbReference>
<dbReference type="EMBL" id="JADQDP010000002">
    <property type="protein sequence ID" value="MBF9141252.1"/>
    <property type="molecule type" value="Genomic_DNA"/>
</dbReference>
<name>A0A931FHN5_9BACT</name>
<feature type="chain" id="PRO_5037771323" evidence="1">
    <location>
        <begin position="22"/>
        <end position="246"/>
    </location>
</feature>
<feature type="domain" description="DUF4397" evidence="2">
    <location>
        <begin position="61"/>
        <end position="147"/>
    </location>
</feature>
<evidence type="ECO:0000259" key="2">
    <source>
        <dbReference type="Pfam" id="PF14344"/>
    </source>
</evidence>
<evidence type="ECO:0000313" key="4">
    <source>
        <dbReference type="Proteomes" id="UP000645610"/>
    </source>
</evidence>
<protein>
    <submittedName>
        <fullName evidence="3">DUF4397 domain-containing protein</fullName>
    </submittedName>
</protein>
<dbReference type="InterPro" id="IPR025510">
    <property type="entry name" value="DUF4397"/>
</dbReference>
<dbReference type="Pfam" id="PF14344">
    <property type="entry name" value="DUF4397"/>
    <property type="match status" value="1"/>
</dbReference>
<accession>A0A931FHN5</accession>
<dbReference type="Proteomes" id="UP000645610">
    <property type="component" value="Unassembled WGS sequence"/>
</dbReference>
<organism evidence="3 4">
    <name type="scientific">Hymenobacter properus</name>
    <dbReference type="NCBI Taxonomy" id="2791026"/>
    <lineage>
        <taxon>Bacteria</taxon>
        <taxon>Pseudomonadati</taxon>
        <taxon>Bacteroidota</taxon>
        <taxon>Cytophagia</taxon>
        <taxon>Cytophagales</taxon>
        <taxon>Hymenobacteraceae</taxon>
        <taxon>Hymenobacter</taxon>
    </lineage>
</organism>
<evidence type="ECO:0000256" key="1">
    <source>
        <dbReference type="SAM" id="SignalP"/>
    </source>
</evidence>
<keyword evidence="4" id="KW-1185">Reference proteome</keyword>
<dbReference type="AlphaFoldDB" id="A0A931FHN5"/>
<comment type="caution">
    <text evidence="3">The sequence shown here is derived from an EMBL/GenBank/DDBJ whole genome shotgun (WGS) entry which is preliminary data.</text>
</comment>
<proteinExistence type="predicted"/>
<gene>
    <name evidence="3" type="ORF">I2I01_06380</name>
</gene>
<sequence length="246" mass="25312">MRTSFISRALRVLVPATMLLAACGKSDTPAPTPVPDQGRIYLYHGAASANVGLKFLLDDGEKANLTYGQSSNYQSVNTGGHTLKINVASSNATQATQAVTVEKDKNYSYFAYANTATTVGGLLTTDDLATPSSGKAKIRFVHLGQGAATAAKLSTVVAGIADIAGTDAQFGNASGFVEIIPGQYNIAVTSGTPSVIIANVGDGSGSGTGTNKTYEAGKIYTVLLRGVVNPLLPADLQPKAVLIQNN</sequence>
<keyword evidence="1" id="KW-0732">Signal</keyword>
<reference evidence="3 4" key="1">
    <citation type="submission" date="2020-11" db="EMBL/GenBank/DDBJ databases">
        <authorList>
            <person name="Kim M.K."/>
        </authorList>
    </citation>
    <scope>NUCLEOTIDE SEQUENCE [LARGE SCALE GENOMIC DNA]</scope>
    <source>
        <strain evidence="3 4">BT439</strain>
    </source>
</reference>
<evidence type="ECO:0000313" key="3">
    <source>
        <dbReference type="EMBL" id="MBF9141252.1"/>
    </source>
</evidence>